<organism evidence="2 3">
    <name type="scientific">Actinophytocola xinjiangensis</name>
    <dbReference type="NCBI Taxonomy" id="485602"/>
    <lineage>
        <taxon>Bacteria</taxon>
        <taxon>Bacillati</taxon>
        <taxon>Actinomycetota</taxon>
        <taxon>Actinomycetes</taxon>
        <taxon>Pseudonocardiales</taxon>
        <taxon>Pseudonocardiaceae</taxon>
    </lineage>
</organism>
<accession>A0A7Z1AUT3</accession>
<dbReference type="EMBL" id="MSIF01000042">
    <property type="protein sequence ID" value="OLF04533.1"/>
    <property type="molecule type" value="Genomic_DNA"/>
</dbReference>
<gene>
    <name evidence="2" type="ORF">BLA60_40290</name>
</gene>
<dbReference type="OrthoDB" id="3700074at2"/>
<feature type="region of interest" description="Disordered" evidence="1">
    <location>
        <begin position="1"/>
        <end position="20"/>
    </location>
</feature>
<protein>
    <submittedName>
        <fullName evidence="2">Uncharacterized protein</fullName>
    </submittedName>
</protein>
<proteinExistence type="predicted"/>
<comment type="caution">
    <text evidence="2">The sequence shown here is derived from an EMBL/GenBank/DDBJ whole genome shotgun (WGS) entry which is preliminary data.</text>
</comment>
<feature type="region of interest" description="Disordered" evidence="1">
    <location>
        <begin position="216"/>
        <end position="241"/>
    </location>
</feature>
<dbReference type="Proteomes" id="UP000185696">
    <property type="component" value="Unassembled WGS sequence"/>
</dbReference>
<reference evidence="2 3" key="1">
    <citation type="submission" date="2016-12" db="EMBL/GenBank/DDBJ databases">
        <title>The draft genome sequence of Actinophytocola xinjiangensis.</title>
        <authorList>
            <person name="Wang W."/>
            <person name="Yuan L."/>
        </authorList>
    </citation>
    <scope>NUCLEOTIDE SEQUENCE [LARGE SCALE GENOMIC DNA]</scope>
    <source>
        <strain evidence="2 3">CGMCC 4.4663</strain>
    </source>
</reference>
<dbReference type="RefSeq" id="WP_075138374.1">
    <property type="nucleotide sequence ID" value="NZ_MSIF01000042.1"/>
</dbReference>
<evidence type="ECO:0000313" key="2">
    <source>
        <dbReference type="EMBL" id="OLF04533.1"/>
    </source>
</evidence>
<evidence type="ECO:0000313" key="3">
    <source>
        <dbReference type="Proteomes" id="UP000185696"/>
    </source>
</evidence>
<keyword evidence="3" id="KW-1185">Reference proteome</keyword>
<dbReference type="AlphaFoldDB" id="A0A7Z1AUT3"/>
<name>A0A7Z1AUT3_9PSEU</name>
<evidence type="ECO:0000256" key="1">
    <source>
        <dbReference type="SAM" id="MobiDB-lite"/>
    </source>
</evidence>
<sequence length="241" mass="25129">MTSPQPGTQYDDPGRGFSDVATLDPEEFPEEEAGIVLGAAETIDMMCSVQGAFTAAAQAMIDTVRALLGDFETAQALALAWGAAQEPALQAGTDLLNGQARVEVYWQGGAMDGFNAYLNGMIASCGAAATKFAEIGTMLGETVSLVYQTHAVAVGAILDAASVCVGLFNPFTWPDAVSGAIDTVNAAVTESMRIMGEFRRNLISLDISADGFPVPPTLPTDVGNPDAWEVQPPTAHAPDRD</sequence>